<dbReference type="InterPro" id="IPR004547">
    <property type="entry name" value="Glucosamine6P_isomerase"/>
</dbReference>
<evidence type="ECO:0000313" key="4">
    <source>
        <dbReference type="Proteomes" id="UP000003586"/>
    </source>
</evidence>
<accession>W0F4J4</accession>
<dbReference type="Pfam" id="PF01182">
    <property type="entry name" value="Glucosamine_iso"/>
    <property type="match status" value="1"/>
</dbReference>
<dbReference type="GO" id="GO:0005737">
    <property type="term" value="C:cytoplasm"/>
    <property type="evidence" value="ECO:0007669"/>
    <property type="project" value="TreeGrafter"/>
</dbReference>
<dbReference type="GO" id="GO:0006043">
    <property type="term" value="P:glucosamine catabolic process"/>
    <property type="evidence" value="ECO:0007669"/>
    <property type="project" value="TreeGrafter"/>
</dbReference>
<dbReference type="HOGENOM" id="CLU_049611_1_1_10"/>
<dbReference type="KEGG" id="nso:NIASO_15900"/>
<dbReference type="EMBL" id="CP007035">
    <property type="protein sequence ID" value="AHF16241.1"/>
    <property type="molecule type" value="Genomic_DNA"/>
</dbReference>
<evidence type="ECO:0000256" key="1">
    <source>
        <dbReference type="ARBA" id="ARBA00022801"/>
    </source>
</evidence>
<dbReference type="Gene3D" id="3.40.50.1360">
    <property type="match status" value="1"/>
</dbReference>
<dbReference type="Proteomes" id="UP000003586">
    <property type="component" value="Chromosome"/>
</dbReference>
<feature type="domain" description="Glucosamine/galactosamine-6-phosphate isomerase" evidence="2">
    <location>
        <begin position="10"/>
        <end position="224"/>
    </location>
</feature>
<dbReference type="GO" id="GO:0019262">
    <property type="term" value="P:N-acetylneuraminate catabolic process"/>
    <property type="evidence" value="ECO:0007669"/>
    <property type="project" value="TreeGrafter"/>
</dbReference>
<evidence type="ECO:0000313" key="3">
    <source>
        <dbReference type="EMBL" id="AHF16241.1"/>
    </source>
</evidence>
<dbReference type="PANTHER" id="PTHR11280:SF5">
    <property type="entry name" value="GLUCOSAMINE-6-PHOSPHATE ISOMERASE"/>
    <property type="match status" value="1"/>
</dbReference>
<dbReference type="PROSITE" id="PS01161">
    <property type="entry name" value="GLC_GALNAC_ISOMERASE"/>
    <property type="match status" value="1"/>
</dbReference>
<dbReference type="InterPro" id="IPR037171">
    <property type="entry name" value="NagB/RpiA_transferase-like"/>
</dbReference>
<dbReference type="STRING" id="929713.NIASO_15900"/>
<proteinExistence type="predicted"/>
<protein>
    <submittedName>
        <fullName evidence="3">Glucosamine-6-phosphate deaminase</fullName>
    </submittedName>
</protein>
<dbReference type="InterPro" id="IPR006148">
    <property type="entry name" value="Glc/Gal-6P_isomerase"/>
</dbReference>
<sequence>MEVKIFKDDHAAAEAIAAMMIATIIQKPDAVICMASGDSPKKACAAFCYQVKKKQIDSSRIFLVGLDEWVGLAPEVSGSCRNDFQQRLIAPLGLQPGQYHFFDALAEDLEEECAKMENEITSRGGIDLMVVGIGMNGHIGFNEPGVNVELHAHVISLDATTTAVGQKYFTGPVSLNKGITLGLTDLMEAKKVVLVANGSHKAPVIKQAIEGVLSENFPATILQQHPNAYIMIDALAAADITGAAAV</sequence>
<dbReference type="RefSeq" id="WP_008587090.1">
    <property type="nucleotide sequence ID" value="NZ_CP007035.1"/>
</dbReference>
<gene>
    <name evidence="3" type="ORF">NIASO_15900</name>
</gene>
<dbReference type="OrthoDB" id="9791139at2"/>
<dbReference type="eggNOG" id="COG0363">
    <property type="taxonomic scope" value="Bacteria"/>
</dbReference>
<dbReference type="GO" id="GO:0042802">
    <property type="term" value="F:identical protein binding"/>
    <property type="evidence" value="ECO:0007669"/>
    <property type="project" value="TreeGrafter"/>
</dbReference>
<evidence type="ECO:0000259" key="2">
    <source>
        <dbReference type="Pfam" id="PF01182"/>
    </source>
</evidence>
<dbReference type="GO" id="GO:0005975">
    <property type="term" value="P:carbohydrate metabolic process"/>
    <property type="evidence" value="ECO:0007669"/>
    <property type="project" value="InterPro"/>
</dbReference>
<reference evidence="3 4" key="1">
    <citation type="submission" date="2013-12" db="EMBL/GenBank/DDBJ databases">
        <authorList>
            <consortium name="DOE Joint Genome Institute"/>
            <person name="Eisen J."/>
            <person name="Huntemann M."/>
            <person name="Han J."/>
            <person name="Chen A."/>
            <person name="Kyrpides N."/>
            <person name="Mavromatis K."/>
            <person name="Markowitz V."/>
            <person name="Palaniappan K."/>
            <person name="Ivanova N."/>
            <person name="Schaumberg A."/>
            <person name="Pati A."/>
            <person name="Liolios K."/>
            <person name="Nordberg H.P."/>
            <person name="Cantor M.N."/>
            <person name="Hua S.X."/>
            <person name="Woyke T."/>
        </authorList>
    </citation>
    <scope>NUCLEOTIDE SEQUENCE [LARGE SCALE GENOMIC DNA]</scope>
    <source>
        <strain evidence="4">DSM 19437</strain>
    </source>
</reference>
<keyword evidence="1" id="KW-0378">Hydrolase</keyword>
<keyword evidence="4" id="KW-1185">Reference proteome</keyword>
<dbReference type="AlphaFoldDB" id="W0F4J4"/>
<dbReference type="CDD" id="cd01399">
    <property type="entry name" value="GlcN6P_deaminase"/>
    <property type="match status" value="1"/>
</dbReference>
<dbReference type="PANTHER" id="PTHR11280">
    <property type="entry name" value="GLUCOSAMINE-6-PHOSPHATE ISOMERASE"/>
    <property type="match status" value="1"/>
</dbReference>
<dbReference type="GO" id="GO:0004342">
    <property type="term" value="F:glucosamine-6-phosphate deaminase activity"/>
    <property type="evidence" value="ECO:0007669"/>
    <property type="project" value="InterPro"/>
</dbReference>
<organism evidence="3 4">
    <name type="scientific">Niabella soli DSM 19437</name>
    <dbReference type="NCBI Taxonomy" id="929713"/>
    <lineage>
        <taxon>Bacteria</taxon>
        <taxon>Pseudomonadati</taxon>
        <taxon>Bacteroidota</taxon>
        <taxon>Chitinophagia</taxon>
        <taxon>Chitinophagales</taxon>
        <taxon>Chitinophagaceae</taxon>
        <taxon>Niabella</taxon>
    </lineage>
</organism>
<dbReference type="InterPro" id="IPR018321">
    <property type="entry name" value="Glucosamine6P_isomerase_CS"/>
</dbReference>
<dbReference type="SUPFAM" id="SSF100950">
    <property type="entry name" value="NagB/RpiA/CoA transferase-like"/>
    <property type="match status" value="1"/>
</dbReference>
<dbReference type="GO" id="GO:0006046">
    <property type="term" value="P:N-acetylglucosamine catabolic process"/>
    <property type="evidence" value="ECO:0007669"/>
    <property type="project" value="TreeGrafter"/>
</dbReference>
<name>W0F4J4_9BACT</name>